<organism evidence="1 2">
    <name type="scientific">Paramuricea clavata</name>
    <name type="common">Red gorgonian</name>
    <name type="synonym">Violescent sea-whip</name>
    <dbReference type="NCBI Taxonomy" id="317549"/>
    <lineage>
        <taxon>Eukaryota</taxon>
        <taxon>Metazoa</taxon>
        <taxon>Cnidaria</taxon>
        <taxon>Anthozoa</taxon>
        <taxon>Octocorallia</taxon>
        <taxon>Malacalcyonacea</taxon>
        <taxon>Plexauridae</taxon>
        <taxon>Paramuricea</taxon>
    </lineage>
</organism>
<evidence type="ECO:0000313" key="2">
    <source>
        <dbReference type="Proteomes" id="UP001152795"/>
    </source>
</evidence>
<comment type="caution">
    <text evidence="1">The sequence shown here is derived from an EMBL/GenBank/DDBJ whole genome shotgun (WGS) entry which is preliminary data.</text>
</comment>
<feature type="non-terminal residue" evidence="1">
    <location>
        <position position="1"/>
    </location>
</feature>
<dbReference type="OrthoDB" id="5980500at2759"/>
<keyword evidence="2" id="KW-1185">Reference proteome</keyword>
<dbReference type="PANTHER" id="PTHR31751">
    <property type="entry name" value="SI:CH211-108C17.2-RELATED-RELATED"/>
    <property type="match status" value="1"/>
</dbReference>
<protein>
    <submittedName>
        <fullName evidence="1">Uncharacterized protein</fullName>
    </submittedName>
</protein>
<dbReference type="AlphaFoldDB" id="A0A6S7KDY2"/>
<reference evidence="1" key="1">
    <citation type="submission" date="2020-04" db="EMBL/GenBank/DDBJ databases">
        <authorList>
            <person name="Alioto T."/>
            <person name="Alioto T."/>
            <person name="Gomez Garrido J."/>
        </authorList>
    </citation>
    <scope>NUCLEOTIDE SEQUENCE</scope>
    <source>
        <strain evidence="1">A484AB</strain>
    </source>
</reference>
<dbReference type="PANTHER" id="PTHR31751:SF7">
    <property type="entry name" value="THAP-TYPE DOMAIN-CONTAINING PROTEIN"/>
    <property type="match status" value="1"/>
</dbReference>
<dbReference type="EMBL" id="CACRXK020031351">
    <property type="protein sequence ID" value="CAB4043027.1"/>
    <property type="molecule type" value="Genomic_DNA"/>
</dbReference>
<gene>
    <name evidence="1" type="ORF">PACLA_8A085193</name>
</gene>
<accession>A0A6S7KDY2</accession>
<proteinExistence type="predicted"/>
<sequence>MCTQMLYLVPGIKAFWEELKADIWQILTQEPVVLCGDGRNDSPVHNTKYCVYILMEQFLDVIIDMDVVDSRETGGISTNMEVFGLKRLMEKIVGKIITSEVVTDASTSVIALVKKIKEEYPAEFGDLFHSLDVWHKAVKLTKKLTKDDWIGVIHHVAGEHEWGDGECNHGPLVAAETGKIFLKKDSKALEAIRSVVLDPRFLSPLHHYVNFRHTGKLESFNSMLLKYAPKRIGF</sequence>
<name>A0A6S7KDY2_PARCT</name>
<evidence type="ECO:0000313" key="1">
    <source>
        <dbReference type="EMBL" id="CAB4043027.1"/>
    </source>
</evidence>
<dbReference type="Proteomes" id="UP001152795">
    <property type="component" value="Unassembled WGS sequence"/>
</dbReference>